<accession>A0ACB8QCA9</accession>
<organism evidence="1 2">
    <name type="scientific">Vararia minispora EC-137</name>
    <dbReference type="NCBI Taxonomy" id="1314806"/>
    <lineage>
        <taxon>Eukaryota</taxon>
        <taxon>Fungi</taxon>
        <taxon>Dikarya</taxon>
        <taxon>Basidiomycota</taxon>
        <taxon>Agaricomycotina</taxon>
        <taxon>Agaricomycetes</taxon>
        <taxon>Russulales</taxon>
        <taxon>Lachnocladiaceae</taxon>
        <taxon>Vararia</taxon>
    </lineage>
</organism>
<gene>
    <name evidence="1" type="ORF">K488DRAFT_80215</name>
</gene>
<reference evidence="1" key="1">
    <citation type="submission" date="2021-02" db="EMBL/GenBank/DDBJ databases">
        <authorList>
            <consortium name="DOE Joint Genome Institute"/>
            <person name="Ahrendt S."/>
            <person name="Looney B.P."/>
            <person name="Miyauchi S."/>
            <person name="Morin E."/>
            <person name="Drula E."/>
            <person name="Courty P.E."/>
            <person name="Chicoki N."/>
            <person name="Fauchery L."/>
            <person name="Kohler A."/>
            <person name="Kuo A."/>
            <person name="Labutti K."/>
            <person name="Pangilinan J."/>
            <person name="Lipzen A."/>
            <person name="Riley R."/>
            <person name="Andreopoulos W."/>
            <person name="He G."/>
            <person name="Johnson J."/>
            <person name="Barry K.W."/>
            <person name="Grigoriev I.V."/>
            <person name="Nagy L."/>
            <person name="Hibbett D."/>
            <person name="Henrissat B."/>
            <person name="Matheny P.B."/>
            <person name="Labbe J."/>
            <person name="Martin F."/>
        </authorList>
    </citation>
    <scope>NUCLEOTIDE SEQUENCE</scope>
    <source>
        <strain evidence="1">EC-137</strain>
    </source>
</reference>
<name>A0ACB8QCA9_9AGAM</name>
<evidence type="ECO:0000313" key="2">
    <source>
        <dbReference type="Proteomes" id="UP000814128"/>
    </source>
</evidence>
<comment type="caution">
    <text evidence="1">The sequence shown here is derived from an EMBL/GenBank/DDBJ whole genome shotgun (WGS) entry which is preliminary data.</text>
</comment>
<dbReference type="EMBL" id="MU273681">
    <property type="protein sequence ID" value="KAI0029367.1"/>
    <property type="molecule type" value="Genomic_DNA"/>
</dbReference>
<evidence type="ECO:0000313" key="1">
    <source>
        <dbReference type="EMBL" id="KAI0029367.1"/>
    </source>
</evidence>
<protein>
    <submittedName>
        <fullName evidence="1">FAD-linked oxidase-like protein</fullName>
    </submittedName>
</protein>
<dbReference type="Proteomes" id="UP000814128">
    <property type="component" value="Unassembled WGS sequence"/>
</dbReference>
<reference evidence="1" key="2">
    <citation type="journal article" date="2022" name="New Phytol.">
        <title>Evolutionary transition to the ectomycorrhizal habit in the genomes of a hyperdiverse lineage of mushroom-forming fungi.</title>
        <authorList>
            <person name="Looney B."/>
            <person name="Miyauchi S."/>
            <person name="Morin E."/>
            <person name="Drula E."/>
            <person name="Courty P.E."/>
            <person name="Kohler A."/>
            <person name="Kuo A."/>
            <person name="LaButti K."/>
            <person name="Pangilinan J."/>
            <person name="Lipzen A."/>
            <person name="Riley R."/>
            <person name="Andreopoulos W."/>
            <person name="He G."/>
            <person name="Johnson J."/>
            <person name="Nolan M."/>
            <person name="Tritt A."/>
            <person name="Barry K.W."/>
            <person name="Grigoriev I.V."/>
            <person name="Nagy L.G."/>
            <person name="Hibbett D."/>
            <person name="Henrissat B."/>
            <person name="Matheny P.B."/>
            <person name="Labbe J."/>
            <person name="Martin F.M."/>
        </authorList>
    </citation>
    <scope>NUCLEOTIDE SEQUENCE</scope>
    <source>
        <strain evidence="1">EC-137</strain>
    </source>
</reference>
<proteinExistence type="predicted"/>
<sequence length="488" mass="53327">MPNSGISTKNDTSRAPTIVYATPKERDAAVVELRRIFLDRPDAVSTEPGDPDYIPPVHQHSVVVYPESTEDVVKIVKVANKYRVPVVPYAAGTSLEGHLNGSSSGSICVDMARMNKVLEIHEVDADMVCQPAVGWMEINETLRDRGIPLFFPLDPAPSASIGGMFSTGCSGTNAVRYGTARAEWFLNATIVLPSGEVIKTRRRSRKSSAGFDVTKLFIGAEGTLGIVTELTIRLAPLEQTTVATVRFPDVRHATEAVVEILNSGIPVQCVELCDEHFMRALNLHGGSQRKYSETDHLFIKLQGSTPRALAENADRAKNVVQRHEGEGWALAGNEEEAESMWADRKNGPFACVMYGGPGARVWSTDVCVPISKLPQLVDETRKDIDDSGIKSAMVGHVGDGNFHAILLFKDGAEHEIARGLVERMVKRALALDGTCTGEHGVGTGKKKFLEEELGEETVRLMKKIKRTIDPLNLFNPGKVSRPYPVWSM</sequence>
<keyword evidence="2" id="KW-1185">Reference proteome</keyword>